<name>A0A5K7YEE3_9BACT</name>
<keyword evidence="2" id="KW-1185">Reference proteome</keyword>
<accession>A0A5K7YEE3</accession>
<dbReference type="Proteomes" id="UP000427906">
    <property type="component" value="Chromosome"/>
</dbReference>
<dbReference type="OrthoDB" id="9838945at2"/>
<protein>
    <submittedName>
        <fullName evidence="1">Uncharacterized protein</fullName>
    </submittedName>
</protein>
<organism evidence="1 2">
    <name type="scientific">Desulfosarcina alkanivorans</name>
    <dbReference type="NCBI Taxonomy" id="571177"/>
    <lineage>
        <taxon>Bacteria</taxon>
        <taxon>Pseudomonadati</taxon>
        <taxon>Thermodesulfobacteriota</taxon>
        <taxon>Desulfobacteria</taxon>
        <taxon>Desulfobacterales</taxon>
        <taxon>Desulfosarcinaceae</taxon>
        <taxon>Desulfosarcina</taxon>
    </lineage>
</organism>
<dbReference type="EMBL" id="AP021874">
    <property type="protein sequence ID" value="BBO66089.1"/>
    <property type="molecule type" value="Genomic_DNA"/>
</dbReference>
<sequence length="125" mass="13972">MAGDTKPVQFPMSAAAYAMLKKRAKHLGLSTGKLVENLLAAMELRLQRAYAAAHIDETQVSEKSDKLMIEAILIGDGEGWADNWENTKMAQYLSFIRKDILEDASHNATWRPKIHIADDDAEKDD</sequence>
<gene>
    <name evidence="1" type="ORF">DSCA_00190</name>
</gene>
<proteinExistence type="predicted"/>
<dbReference type="RefSeq" id="WP_155314515.1">
    <property type="nucleotide sequence ID" value="NZ_AP021874.1"/>
</dbReference>
<evidence type="ECO:0000313" key="1">
    <source>
        <dbReference type="EMBL" id="BBO66089.1"/>
    </source>
</evidence>
<evidence type="ECO:0000313" key="2">
    <source>
        <dbReference type="Proteomes" id="UP000427906"/>
    </source>
</evidence>
<reference evidence="1 2" key="1">
    <citation type="submission" date="2019-11" db="EMBL/GenBank/DDBJ databases">
        <title>Comparative genomics of hydrocarbon-degrading Desulfosarcina strains.</title>
        <authorList>
            <person name="Watanabe M."/>
            <person name="Kojima H."/>
            <person name="Fukui M."/>
        </authorList>
    </citation>
    <scope>NUCLEOTIDE SEQUENCE [LARGE SCALE GENOMIC DNA]</scope>
    <source>
        <strain evidence="1 2">PL12</strain>
    </source>
</reference>
<dbReference type="AlphaFoldDB" id="A0A5K7YEE3"/>
<dbReference type="KEGG" id="dalk:DSCA_00190"/>